<protein>
    <submittedName>
        <fullName evidence="2">Uncharacterized protein</fullName>
    </submittedName>
</protein>
<evidence type="ECO:0000313" key="3">
    <source>
        <dbReference type="Proteomes" id="UP000010474"/>
    </source>
</evidence>
<dbReference type="EMBL" id="CP003659">
    <property type="protein sequence ID" value="AFZ59759.1"/>
    <property type="molecule type" value="Genomic_DNA"/>
</dbReference>
<dbReference type="Proteomes" id="UP000010474">
    <property type="component" value="Chromosome"/>
</dbReference>
<dbReference type="HOGENOM" id="CLU_1173523_0_0_3"/>
<evidence type="ECO:0000256" key="1">
    <source>
        <dbReference type="SAM" id="SignalP"/>
    </source>
</evidence>
<organism evidence="2 3">
    <name type="scientific">Anabaena cylindrica (strain ATCC 27899 / PCC 7122)</name>
    <dbReference type="NCBI Taxonomy" id="272123"/>
    <lineage>
        <taxon>Bacteria</taxon>
        <taxon>Bacillati</taxon>
        <taxon>Cyanobacteriota</taxon>
        <taxon>Cyanophyceae</taxon>
        <taxon>Nostocales</taxon>
        <taxon>Nostocaceae</taxon>
        <taxon>Anabaena</taxon>
    </lineage>
</organism>
<dbReference type="PATRIC" id="fig|272123.3.peg.4792"/>
<dbReference type="OrthoDB" id="517883at2"/>
<evidence type="ECO:0000313" key="2">
    <source>
        <dbReference type="EMBL" id="AFZ59759.1"/>
    </source>
</evidence>
<keyword evidence="1" id="KW-0732">Signal</keyword>
<dbReference type="RefSeq" id="WP_015216375.1">
    <property type="nucleotide sequence ID" value="NC_019771.1"/>
</dbReference>
<name>K9ZLU4_ANACC</name>
<sequence length="236" mass="25020">MSKQKLTFKVGLVLMLLSSLVVSPLRTNAGQFVVPGTSPDSSGVTGDSFGFGNQGTQSGDGVSVGNDGIINPSPRIQDKLNLTAVNIINSFKRNSLIIILVIGREGAENAATTVNTQFVNLGASSSTVQELVKNLFRLCFSRIASVPGLPVGQLTPGQPVASTKSLKTISVIAQVDPTNNIDINTANVDINQLNAAISAYNQIVRESNVETLKKLSQDENFQEAGRVLRELRAALQ</sequence>
<proteinExistence type="predicted"/>
<dbReference type="KEGG" id="acy:Anacy_4399"/>
<keyword evidence="3" id="KW-1185">Reference proteome</keyword>
<accession>K9ZLU4</accession>
<feature type="chain" id="PRO_5030173400" evidence="1">
    <location>
        <begin position="30"/>
        <end position="236"/>
    </location>
</feature>
<dbReference type="eggNOG" id="ENOG5032FYE">
    <property type="taxonomic scope" value="Bacteria"/>
</dbReference>
<feature type="signal peptide" evidence="1">
    <location>
        <begin position="1"/>
        <end position="29"/>
    </location>
</feature>
<gene>
    <name evidence="2" type="ordered locus">Anacy_4399</name>
</gene>
<dbReference type="AlphaFoldDB" id="K9ZLU4"/>
<reference evidence="3" key="1">
    <citation type="journal article" date="2013" name="Proc. Natl. Acad. Sci. U.S.A.">
        <title>Improving the coverage of the cyanobacterial phylum using diversity-driven genome sequencing.</title>
        <authorList>
            <person name="Shih P.M."/>
            <person name="Wu D."/>
            <person name="Latifi A."/>
            <person name="Axen S.D."/>
            <person name="Fewer D.P."/>
            <person name="Talla E."/>
            <person name="Calteau A."/>
            <person name="Cai F."/>
            <person name="Tandeau de Marsac N."/>
            <person name="Rippka R."/>
            <person name="Herdman M."/>
            <person name="Sivonen K."/>
            <person name="Coursin T."/>
            <person name="Laurent T."/>
            <person name="Goodwin L."/>
            <person name="Nolan M."/>
            <person name="Davenport K.W."/>
            <person name="Han C.S."/>
            <person name="Rubin E.M."/>
            <person name="Eisen J.A."/>
            <person name="Woyke T."/>
            <person name="Gugger M."/>
            <person name="Kerfeld C.A."/>
        </authorList>
    </citation>
    <scope>NUCLEOTIDE SEQUENCE [LARGE SCALE GENOMIC DNA]</scope>
    <source>
        <strain evidence="3">ATCC 27899 / PCC 7122</strain>
    </source>
</reference>